<gene>
    <name evidence="3" type="ORF">FGK64_07500</name>
</gene>
<dbReference type="InterPro" id="IPR011234">
    <property type="entry name" value="Fumarylacetoacetase-like_C"/>
</dbReference>
<dbReference type="Proteomes" id="UP001191082">
    <property type="component" value="Unassembled WGS sequence"/>
</dbReference>
<feature type="domain" description="Fumarylacetoacetase-like C-terminal" evidence="2">
    <location>
        <begin position="101"/>
        <end position="262"/>
    </location>
</feature>
<dbReference type="SUPFAM" id="SSF56529">
    <property type="entry name" value="FAH"/>
    <property type="match status" value="1"/>
</dbReference>
<evidence type="ECO:0000313" key="4">
    <source>
        <dbReference type="Proteomes" id="UP001191082"/>
    </source>
</evidence>
<keyword evidence="1" id="KW-0456">Lyase</keyword>
<accession>A0ABY2X8F0</accession>
<dbReference type="EMBL" id="VCPC01000002">
    <property type="protein sequence ID" value="TMV12645.1"/>
    <property type="molecule type" value="Genomic_DNA"/>
</dbReference>
<protein>
    <recommendedName>
        <fullName evidence="2">Fumarylacetoacetase-like C-terminal domain-containing protein</fullName>
    </recommendedName>
</protein>
<evidence type="ECO:0000313" key="3">
    <source>
        <dbReference type="EMBL" id="TMV12645.1"/>
    </source>
</evidence>
<dbReference type="InterPro" id="IPR036663">
    <property type="entry name" value="Fumarylacetoacetase_C_sf"/>
</dbReference>
<sequence>MTTTPADAAIADRIVADTLGNATFDAYATTPPRTLAQAYALQDAVAAGLAASPRHGAIAGWKIAANSQALMDRFDLTEPASGRMFAQQCHTGPAQLALGDYAQFAFEAEIAAVMKTTLAPGDGPFDADTVTAAIDRFVPAFELLDMRGIDMPNAQIADVIAQNISNVGCVIGGPGCAPADLDTLSLRTTIDIGGTRKHDVTGAAPQPPIETVTWLANHLAARGLTLEAGQIVLCGTHCPIWHCDAPGTITVEMTQLGQVEITLA</sequence>
<evidence type="ECO:0000259" key="2">
    <source>
        <dbReference type="Pfam" id="PF01557"/>
    </source>
</evidence>
<proteinExistence type="predicted"/>
<evidence type="ECO:0000256" key="1">
    <source>
        <dbReference type="ARBA" id="ARBA00023239"/>
    </source>
</evidence>
<dbReference type="PANTHER" id="PTHR30143:SF0">
    <property type="entry name" value="2-KETO-4-PENTENOATE HYDRATASE"/>
    <property type="match status" value="1"/>
</dbReference>
<keyword evidence="4" id="KW-1185">Reference proteome</keyword>
<reference evidence="3 4" key="1">
    <citation type="submission" date="2019-05" db="EMBL/GenBank/DDBJ databases">
        <title>Marivita sp. nov. isolated from sea sediment.</title>
        <authorList>
            <person name="Kim W."/>
        </authorList>
    </citation>
    <scope>NUCLEOTIDE SEQUENCE [LARGE SCALE GENOMIC DNA]</scope>
    <source>
        <strain evidence="3 4">CAU 1492</strain>
    </source>
</reference>
<name>A0ABY2X8F0_9RHOB</name>
<comment type="caution">
    <text evidence="3">The sequence shown here is derived from an EMBL/GenBank/DDBJ whole genome shotgun (WGS) entry which is preliminary data.</text>
</comment>
<dbReference type="PANTHER" id="PTHR30143">
    <property type="entry name" value="ACID HYDRATASE"/>
    <property type="match status" value="1"/>
</dbReference>
<dbReference type="RefSeq" id="WP_138863199.1">
    <property type="nucleotide sequence ID" value="NZ_VCPC01000002.1"/>
</dbReference>
<dbReference type="Gene3D" id="3.90.850.10">
    <property type="entry name" value="Fumarylacetoacetase-like, C-terminal domain"/>
    <property type="match status" value="1"/>
</dbReference>
<dbReference type="InterPro" id="IPR050772">
    <property type="entry name" value="Hydratase-Decarb/MhpD_sf"/>
</dbReference>
<organism evidence="3 4">
    <name type="scientific">Arenibacterium halophilum</name>
    <dbReference type="NCBI Taxonomy" id="2583821"/>
    <lineage>
        <taxon>Bacteria</taxon>
        <taxon>Pseudomonadati</taxon>
        <taxon>Pseudomonadota</taxon>
        <taxon>Alphaproteobacteria</taxon>
        <taxon>Rhodobacterales</taxon>
        <taxon>Paracoccaceae</taxon>
        <taxon>Arenibacterium</taxon>
    </lineage>
</organism>
<dbReference type="Pfam" id="PF01557">
    <property type="entry name" value="FAA_hydrolase"/>
    <property type="match status" value="1"/>
</dbReference>